<comment type="caution">
    <text evidence="7">The sequence shown here is derived from an EMBL/GenBank/DDBJ whole genome shotgun (WGS) entry which is preliminary data.</text>
</comment>
<feature type="transmembrane region" description="Helical" evidence="6">
    <location>
        <begin position="66"/>
        <end position="90"/>
    </location>
</feature>
<dbReference type="GO" id="GO:0005886">
    <property type="term" value="C:plasma membrane"/>
    <property type="evidence" value="ECO:0007669"/>
    <property type="project" value="TreeGrafter"/>
</dbReference>
<dbReference type="InterPro" id="IPR023271">
    <property type="entry name" value="Aquaporin-like"/>
</dbReference>
<evidence type="ECO:0000256" key="1">
    <source>
        <dbReference type="ARBA" id="ARBA00004141"/>
    </source>
</evidence>
<dbReference type="RefSeq" id="WP_109728118.1">
    <property type="nucleotide sequence ID" value="NZ_CACYST010000222.1"/>
</dbReference>
<evidence type="ECO:0000256" key="6">
    <source>
        <dbReference type="SAM" id="Phobius"/>
    </source>
</evidence>
<dbReference type="Pfam" id="PF01226">
    <property type="entry name" value="Form_Nir_trans"/>
    <property type="match status" value="1"/>
</dbReference>
<accession>A0A315XSR3</accession>
<evidence type="ECO:0000256" key="2">
    <source>
        <dbReference type="ARBA" id="ARBA00022692"/>
    </source>
</evidence>
<dbReference type="Proteomes" id="UP000245720">
    <property type="component" value="Unassembled WGS sequence"/>
</dbReference>
<dbReference type="PANTHER" id="PTHR30520">
    <property type="entry name" value="FORMATE TRANSPORTER-RELATED"/>
    <property type="match status" value="1"/>
</dbReference>
<dbReference type="InterPro" id="IPR000292">
    <property type="entry name" value="For/NO2_transpt"/>
</dbReference>
<dbReference type="OrthoDB" id="9786493at2"/>
<keyword evidence="4 6" id="KW-0472">Membrane</keyword>
<feature type="transmembrane region" description="Helical" evidence="6">
    <location>
        <begin position="179"/>
        <end position="200"/>
    </location>
</feature>
<dbReference type="PANTHER" id="PTHR30520:SF6">
    <property type="entry name" value="FORMATE_NITRATE FAMILY TRANSPORTER (EUROFUNG)"/>
    <property type="match status" value="1"/>
</dbReference>
<comment type="similarity">
    <text evidence="5">Belongs to the FNT transporter (TC 1.A.16) family.</text>
</comment>
<proteinExistence type="inferred from homology"/>
<feature type="transmembrane region" description="Helical" evidence="6">
    <location>
        <begin position="141"/>
        <end position="159"/>
    </location>
</feature>
<sequence>MKKNTDTFLRAFATGIAIAIGGIVYLSCENRYLGAFLFGTGLFVILSFGFNLFTGKVGYAVENKPSYISSLLVIWLGNFAGTALSAFLVLNTRICCIADKASDMCDTKLADSPLSIFILAAFCGLLMFIAADGYKTITNSAGKILAVFLPVVVFILSGFEHCVANMFYFTLAKAWSGKAFVWLMIMTLGNSVGGILIPILRKGFIKNEA</sequence>
<protein>
    <submittedName>
        <fullName evidence="7">Formate/nitrite transporter FocA (FNT family)</fullName>
    </submittedName>
</protein>
<evidence type="ECO:0000313" key="8">
    <source>
        <dbReference type="Proteomes" id="UP000245720"/>
    </source>
</evidence>
<dbReference type="AlphaFoldDB" id="A0A315XSR3"/>
<feature type="transmembrane region" description="Helical" evidence="6">
    <location>
        <begin position="7"/>
        <end position="26"/>
    </location>
</feature>
<feature type="transmembrane region" description="Helical" evidence="6">
    <location>
        <begin position="32"/>
        <end position="54"/>
    </location>
</feature>
<dbReference type="Gene3D" id="1.20.1080.10">
    <property type="entry name" value="Glycerol uptake facilitator protein"/>
    <property type="match status" value="1"/>
</dbReference>
<evidence type="ECO:0000313" key="7">
    <source>
        <dbReference type="EMBL" id="PWJ09709.1"/>
    </source>
</evidence>
<evidence type="ECO:0000256" key="5">
    <source>
        <dbReference type="ARBA" id="ARBA00049660"/>
    </source>
</evidence>
<feature type="transmembrane region" description="Helical" evidence="6">
    <location>
        <begin position="110"/>
        <end position="129"/>
    </location>
</feature>
<gene>
    <name evidence="7" type="ORF">IE37_03428</name>
</gene>
<keyword evidence="2 6" id="KW-0812">Transmembrane</keyword>
<name>A0A315XSR3_RUMFL</name>
<organism evidence="7 8">
    <name type="scientific">Ruminococcus flavefaciens</name>
    <dbReference type="NCBI Taxonomy" id="1265"/>
    <lineage>
        <taxon>Bacteria</taxon>
        <taxon>Bacillati</taxon>
        <taxon>Bacillota</taxon>
        <taxon>Clostridia</taxon>
        <taxon>Eubacteriales</taxon>
        <taxon>Oscillospiraceae</taxon>
        <taxon>Ruminococcus</taxon>
    </lineage>
</organism>
<evidence type="ECO:0000256" key="4">
    <source>
        <dbReference type="ARBA" id="ARBA00023136"/>
    </source>
</evidence>
<evidence type="ECO:0000256" key="3">
    <source>
        <dbReference type="ARBA" id="ARBA00022989"/>
    </source>
</evidence>
<comment type="subcellular location">
    <subcellularLocation>
        <location evidence="1">Membrane</location>
        <topology evidence="1">Multi-pass membrane protein</topology>
    </subcellularLocation>
</comment>
<dbReference type="EMBL" id="QGDI01000021">
    <property type="protein sequence ID" value="PWJ09709.1"/>
    <property type="molecule type" value="Genomic_DNA"/>
</dbReference>
<keyword evidence="3 6" id="KW-1133">Transmembrane helix</keyword>
<reference evidence="7 8" key="1">
    <citation type="submission" date="2018-05" db="EMBL/GenBank/DDBJ databases">
        <title>The Hungate 1000. A catalogue of reference genomes from the rumen microbiome.</title>
        <authorList>
            <person name="Kelly W."/>
        </authorList>
    </citation>
    <scope>NUCLEOTIDE SEQUENCE [LARGE SCALE GENOMIC DNA]</scope>
    <source>
        <strain evidence="7 8">SAb67</strain>
    </source>
</reference>
<dbReference type="GO" id="GO:0015499">
    <property type="term" value="F:formate transmembrane transporter activity"/>
    <property type="evidence" value="ECO:0007669"/>
    <property type="project" value="TreeGrafter"/>
</dbReference>